<gene>
    <name evidence="4" type="ORF">EOD39_10900</name>
</gene>
<dbReference type="Gene3D" id="1.10.4020.10">
    <property type="entry name" value="DNA breaking-rejoining enzymes"/>
    <property type="match status" value="1"/>
</dbReference>
<keyword evidence="5" id="KW-1185">Reference proteome</keyword>
<proteinExistence type="predicted"/>
<dbReference type="InterPro" id="IPR050916">
    <property type="entry name" value="SCAN-C2H2_zinc_finger"/>
</dbReference>
<evidence type="ECO:0000256" key="2">
    <source>
        <dbReference type="SAM" id="MobiDB-lite"/>
    </source>
</evidence>
<feature type="compositionally biased region" description="Basic and acidic residues" evidence="2">
    <location>
        <begin position="171"/>
        <end position="188"/>
    </location>
</feature>
<evidence type="ECO:0000313" key="4">
    <source>
        <dbReference type="EMBL" id="RXM99703.1"/>
    </source>
</evidence>
<organism evidence="4 5">
    <name type="scientific">Acipenser ruthenus</name>
    <name type="common">Sterlet sturgeon</name>
    <dbReference type="NCBI Taxonomy" id="7906"/>
    <lineage>
        <taxon>Eukaryota</taxon>
        <taxon>Metazoa</taxon>
        <taxon>Chordata</taxon>
        <taxon>Craniata</taxon>
        <taxon>Vertebrata</taxon>
        <taxon>Euteleostomi</taxon>
        <taxon>Actinopterygii</taxon>
        <taxon>Chondrostei</taxon>
        <taxon>Acipenseriformes</taxon>
        <taxon>Acipenseridae</taxon>
        <taxon>Acipenser</taxon>
    </lineage>
</organism>
<feature type="compositionally biased region" description="Basic and acidic residues" evidence="2">
    <location>
        <begin position="20"/>
        <end position="40"/>
    </location>
</feature>
<feature type="domain" description="SCAN box" evidence="3">
    <location>
        <begin position="48"/>
        <end position="118"/>
    </location>
</feature>
<dbReference type="SUPFAM" id="SSF47353">
    <property type="entry name" value="Retrovirus capsid dimerization domain-like"/>
    <property type="match status" value="1"/>
</dbReference>
<evidence type="ECO:0000256" key="1">
    <source>
        <dbReference type="ARBA" id="ARBA00023242"/>
    </source>
</evidence>
<accession>A0A662YUQ2</accession>
<feature type="region of interest" description="Disordered" evidence="2">
    <location>
        <begin position="121"/>
        <end position="188"/>
    </location>
</feature>
<dbReference type="Proteomes" id="UP000289886">
    <property type="component" value="Unassembled WGS sequence"/>
</dbReference>
<dbReference type="Pfam" id="PF02023">
    <property type="entry name" value="SCAN"/>
    <property type="match status" value="1"/>
</dbReference>
<reference evidence="4 5" key="1">
    <citation type="submission" date="2019-01" db="EMBL/GenBank/DDBJ databases">
        <title>Draft Genome and Complete Hox-Cluster Characterization of the Sterlet Sturgeon (Acipenser ruthenus).</title>
        <authorList>
            <person name="Wei Q."/>
        </authorList>
    </citation>
    <scope>NUCLEOTIDE SEQUENCE [LARGE SCALE GENOMIC DNA]</scope>
    <source>
        <strain evidence="4">WHYD16114868_AA</strain>
        <tissue evidence="4">Blood</tissue>
    </source>
</reference>
<evidence type="ECO:0000259" key="3">
    <source>
        <dbReference type="PROSITE" id="PS50804"/>
    </source>
</evidence>
<dbReference type="AlphaFoldDB" id="A0A662YUQ2"/>
<dbReference type="EMBL" id="SCEB01000313">
    <property type="protein sequence ID" value="RXM99703.1"/>
    <property type="molecule type" value="Genomic_DNA"/>
</dbReference>
<keyword evidence="1" id="KW-0539">Nucleus</keyword>
<dbReference type="PANTHER" id="PTHR45935">
    <property type="entry name" value="PROTEIN ZBED8-RELATED"/>
    <property type="match status" value="1"/>
</dbReference>
<dbReference type="PANTHER" id="PTHR45935:SF15">
    <property type="entry name" value="SCAN BOX DOMAIN-CONTAINING PROTEIN"/>
    <property type="match status" value="1"/>
</dbReference>
<sequence length="200" mass="21502">MGQLPLAPVNRGGASSGEEAVSRPDDGLPHAKSHHPESRGGHTGGISEEEEHPRTIAHRLNEYTMGWLKPDATTKARLAEVIVVEWFLECLAPEPQLWVQRQAPATLDRAVALAEQYQAAERTPARLPGRSTAGSSAPPAPDRAKGLGGRGVQGFGRPDPELEAMGADLLARSRDFRPEQGRDDVRGRIFDQAAVVNGRG</sequence>
<protein>
    <submittedName>
        <fullName evidence="4">Zinc finger protein 197</fullName>
    </submittedName>
</protein>
<dbReference type="InterPro" id="IPR003309">
    <property type="entry name" value="SCAN_dom"/>
</dbReference>
<feature type="region of interest" description="Disordered" evidence="2">
    <location>
        <begin position="1"/>
        <end position="51"/>
    </location>
</feature>
<evidence type="ECO:0000313" key="5">
    <source>
        <dbReference type="Proteomes" id="UP000289886"/>
    </source>
</evidence>
<dbReference type="PROSITE" id="PS50804">
    <property type="entry name" value="SCAN_BOX"/>
    <property type="match status" value="1"/>
</dbReference>
<dbReference type="SMART" id="SM00431">
    <property type="entry name" value="SCAN"/>
    <property type="match status" value="1"/>
</dbReference>
<comment type="caution">
    <text evidence="4">The sequence shown here is derived from an EMBL/GenBank/DDBJ whole genome shotgun (WGS) entry which is preliminary data.</text>
</comment>
<name>A0A662YUQ2_ACIRT</name>
<dbReference type="InterPro" id="IPR038269">
    <property type="entry name" value="SCAN_sf"/>
</dbReference>